<dbReference type="EMBL" id="BARU01017035">
    <property type="protein sequence ID" value="GAH55528.1"/>
    <property type="molecule type" value="Genomic_DNA"/>
</dbReference>
<gene>
    <name evidence="1" type="ORF">S03H2_28274</name>
</gene>
<sequence length="63" mass="6767">GVPLLAPKVCYVAQSCIHTPDYMQKYISVQIAETIAVAVSLSATIKNTSYAYVSFTSIGLNLI</sequence>
<protein>
    <submittedName>
        <fullName evidence="1">Uncharacterized protein</fullName>
    </submittedName>
</protein>
<evidence type="ECO:0000313" key="1">
    <source>
        <dbReference type="EMBL" id="GAH55528.1"/>
    </source>
</evidence>
<reference evidence="1" key="1">
    <citation type="journal article" date="2014" name="Front. Microbiol.">
        <title>High frequency of phylogenetically diverse reductive dehalogenase-homologous genes in deep subseafloor sedimentary metagenomes.</title>
        <authorList>
            <person name="Kawai M."/>
            <person name="Futagami T."/>
            <person name="Toyoda A."/>
            <person name="Takaki Y."/>
            <person name="Nishi S."/>
            <person name="Hori S."/>
            <person name="Arai W."/>
            <person name="Tsubouchi T."/>
            <person name="Morono Y."/>
            <person name="Uchiyama I."/>
            <person name="Ito T."/>
            <person name="Fujiyama A."/>
            <person name="Inagaki F."/>
            <person name="Takami H."/>
        </authorList>
    </citation>
    <scope>NUCLEOTIDE SEQUENCE</scope>
    <source>
        <strain evidence="1">Expedition CK06-06</strain>
    </source>
</reference>
<accession>X1ID80</accession>
<comment type="caution">
    <text evidence="1">The sequence shown here is derived from an EMBL/GenBank/DDBJ whole genome shotgun (WGS) entry which is preliminary data.</text>
</comment>
<name>X1ID80_9ZZZZ</name>
<dbReference type="AlphaFoldDB" id="X1ID80"/>
<feature type="non-terminal residue" evidence="1">
    <location>
        <position position="1"/>
    </location>
</feature>
<organism evidence="1">
    <name type="scientific">marine sediment metagenome</name>
    <dbReference type="NCBI Taxonomy" id="412755"/>
    <lineage>
        <taxon>unclassified sequences</taxon>
        <taxon>metagenomes</taxon>
        <taxon>ecological metagenomes</taxon>
    </lineage>
</organism>
<proteinExistence type="predicted"/>